<keyword evidence="6" id="KW-0677">Repeat</keyword>
<evidence type="ECO:0000256" key="11">
    <source>
        <dbReference type="ARBA" id="ARBA00023157"/>
    </source>
</evidence>
<feature type="domain" description="Cadherin" evidence="20">
    <location>
        <begin position="1984"/>
        <end position="2082"/>
    </location>
</feature>
<keyword evidence="3 14" id="KW-0245">EGF-like domain</keyword>
<evidence type="ECO:0000256" key="14">
    <source>
        <dbReference type="PROSITE-ProRule" id="PRU00076"/>
    </source>
</evidence>
<keyword evidence="12" id="KW-0325">Glycoprotein</keyword>
<feature type="compositionally biased region" description="Polar residues" evidence="16">
    <location>
        <begin position="4167"/>
        <end position="4177"/>
    </location>
</feature>
<organism evidence="21 22">
    <name type="scientific">Ancylostoma ceylanicum</name>
    <dbReference type="NCBI Taxonomy" id="53326"/>
    <lineage>
        <taxon>Eukaryota</taxon>
        <taxon>Metazoa</taxon>
        <taxon>Ecdysozoa</taxon>
        <taxon>Nematoda</taxon>
        <taxon>Chromadorea</taxon>
        <taxon>Rhabditida</taxon>
        <taxon>Rhabditina</taxon>
        <taxon>Rhabditomorpha</taxon>
        <taxon>Strongyloidea</taxon>
        <taxon>Ancylostomatidae</taxon>
        <taxon>Ancylostomatinae</taxon>
        <taxon>Ancylostoma</taxon>
    </lineage>
</organism>
<feature type="domain" description="Cadherin" evidence="20">
    <location>
        <begin position="387"/>
        <end position="491"/>
    </location>
</feature>
<feature type="domain" description="Cadherin" evidence="20">
    <location>
        <begin position="614"/>
        <end position="719"/>
    </location>
</feature>
<protein>
    <recommendedName>
        <fullName evidence="23">Cadherin domain protein</fullName>
    </recommendedName>
</protein>
<feature type="domain" description="Cadherin" evidence="20">
    <location>
        <begin position="49"/>
        <end position="168"/>
    </location>
</feature>
<keyword evidence="5" id="KW-0732">Signal</keyword>
<dbReference type="FunFam" id="2.60.40.60:FF:000064">
    <property type="entry name" value="FAT atypical cadherin 1"/>
    <property type="match status" value="1"/>
</dbReference>
<comment type="caution">
    <text evidence="21">The sequence shown here is derived from an EMBL/GenBank/DDBJ whole genome shotgun (WGS) entry which is preliminary data.</text>
</comment>
<feature type="domain" description="Cadherin" evidence="20">
    <location>
        <begin position="3117"/>
        <end position="3220"/>
    </location>
</feature>
<dbReference type="InterPro" id="IPR013320">
    <property type="entry name" value="ConA-like_dom_sf"/>
</dbReference>
<dbReference type="PANTHER" id="PTHR24026:SF126">
    <property type="entry name" value="PROTOCADHERIN FAT 4"/>
    <property type="match status" value="1"/>
</dbReference>
<feature type="domain" description="Cadherin" evidence="20">
    <location>
        <begin position="2603"/>
        <end position="2702"/>
    </location>
</feature>
<evidence type="ECO:0000256" key="3">
    <source>
        <dbReference type="ARBA" id="ARBA00022536"/>
    </source>
</evidence>
<keyword evidence="9 17" id="KW-1133">Transmembrane helix</keyword>
<keyword evidence="7 13" id="KW-0106">Calcium</keyword>
<dbReference type="FunFam" id="2.60.40.60:FF:000005">
    <property type="entry name" value="Protocadherin 9"/>
    <property type="match status" value="1"/>
</dbReference>
<dbReference type="FunFam" id="2.60.40.60:FF:000024">
    <property type="entry name" value="FAT atypical cadherin 3"/>
    <property type="match status" value="1"/>
</dbReference>
<dbReference type="PROSITE" id="PS50025">
    <property type="entry name" value="LAM_G_DOMAIN"/>
    <property type="match status" value="1"/>
</dbReference>
<feature type="domain" description="Cadherin" evidence="20">
    <location>
        <begin position="2083"/>
        <end position="2184"/>
    </location>
</feature>
<feature type="domain" description="Cadherin" evidence="20">
    <location>
        <begin position="171"/>
        <end position="280"/>
    </location>
</feature>
<dbReference type="GO" id="GO:0007156">
    <property type="term" value="P:homophilic cell adhesion via plasma membrane adhesion molecules"/>
    <property type="evidence" value="ECO:0007669"/>
    <property type="project" value="InterPro"/>
</dbReference>
<dbReference type="Pfam" id="PF00008">
    <property type="entry name" value="EGF"/>
    <property type="match status" value="1"/>
</dbReference>
<dbReference type="FunFam" id="2.60.40.60:FF:000020">
    <property type="entry name" value="Dachsous cadherin-related 1b"/>
    <property type="match status" value="3"/>
</dbReference>
<feature type="domain" description="Cadherin" evidence="20">
    <location>
        <begin position="2286"/>
        <end position="2396"/>
    </location>
</feature>
<dbReference type="PRINTS" id="PR00205">
    <property type="entry name" value="CADHERIN"/>
</dbReference>
<keyword evidence="2" id="KW-1003">Cell membrane</keyword>
<evidence type="ECO:0000256" key="5">
    <source>
        <dbReference type="ARBA" id="ARBA00022729"/>
    </source>
</evidence>
<dbReference type="PROSITE" id="PS00022">
    <property type="entry name" value="EGF_1"/>
    <property type="match status" value="4"/>
</dbReference>
<evidence type="ECO:0000256" key="2">
    <source>
        <dbReference type="ARBA" id="ARBA00022475"/>
    </source>
</evidence>
<dbReference type="SMART" id="SM00112">
    <property type="entry name" value="CA"/>
    <property type="match status" value="32"/>
</dbReference>
<comment type="subcellular location">
    <subcellularLocation>
        <location evidence="1">Cell membrane</location>
        <topology evidence="1">Single-pass type I membrane protein</topology>
    </subcellularLocation>
</comment>
<evidence type="ECO:0000259" key="20">
    <source>
        <dbReference type="PROSITE" id="PS50268"/>
    </source>
</evidence>
<dbReference type="PROSITE" id="PS01186">
    <property type="entry name" value="EGF_2"/>
    <property type="match status" value="2"/>
</dbReference>
<keyword evidence="11 14" id="KW-1015">Disulfide bond</keyword>
<feature type="domain" description="Cadherin" evidence="20">
    <location>
        <begin position="720"/>
        <end position="823"/>
    </location>
</feature>
<evidence type="ECO:0000259" key="18">
    <source>
        <dbReference type="PROSITE" id="PS50025"/>
    </source>
</evidence>
<feature type="domain" description="Cadherin" evidence="20">
    <location>
        <begin position="2710"/>
        <end position="2806"/>
    </location>
</feature>
<evidence type="ECO:0000256" key="1">
    <source>
        <dbReference type="ARBA" id="ARBA00004251"/>
    </source>
</evidence>
<feature type="domain" description="Cadherin" evidence="20">
    <location>
        <begin position="1464"/>
        <end position="1567"/>
    </location>
</feature>
<proteinExistence type="predicted"/>
<dbReference type="Proteomes" id="UP000024635">
    <property type="component" value="Unassembled WGS sequence"/>
</dbReference>
<feature type="domain" description="Cadherin" evidence="20">
    <location>
        <begin position="2952"/>
        <end position="3008"/>
    </location>
</feature>
<dbReference type="InterPro" id="IPR002126">
    <property type="entry name" value="Cadherin-like_dom"/>
</dbReference>
<feature type="disulfide bond" evidence="14">
    <location>
        <begin position="3731"/>
        <end position="3740"/>
    </location>
</feature>
<feature type="domain" description="Cadherin" evidence="20">
    <location>
        <begin position="1041"/>
        <end position="1150"/>
    </location>
</feature>
<dbReference type="InterPro" id="IPR015919">
    <property type="entry name" value="Cadherin-like_sf"/>
</dbReference>
<feature type="domain" description="Cadherin" evidence="20">
    <location>
        <begin position="1880"/>
        <end position="1983"/>
    </location>
</feature>
<reference evidence="22" key="1">
    <citation type="journal article" date="2015" name="Nat. Genet.">
        <title>The genome and transcriptome of the zoonotic hookworm Ancylostoma ceylanicum identify infection-specific gene families.</title>
        <authorList>
            <person name="Schwarz E.M."/>
            <person name="Hu Y."/>
            <person name="Antoshechkin I."/>
            <person name="Miller M.M."/>
            <person name="Sternberg P.W."/>
            <person name="Aroian R.V."/>
        </authorList>
    </citation>
    <scope>NUCLEOTIDE SEQUENCE</scope>
    <source>
        <strain evidence="22">HY135</strain>
    </source>
</reference>
<evidence type="ECO:0000256" key="4">
    <source>
        <dbReference type="ARBA" id="ARBA00022692"/>
    </source>
</evidence>
<evidence type="ECO:0000256" key="12">
    <source>
        <dbReference type="ARBA" id="ARBA00023180"/>
    </source>
</evidence>
<dbReference type="CDD" id="cd00054">
    <property type="entry name" value="EGF_CA"/>
    <property type="match status" value="4"/>
</dbReference>
<dbReference type="InterPro" id="IPR000742">
    <property type="entry name" value="EGF"/>
</dbReference>
<dbReference type="GO" id="GO:0007411">
    <property type="term" value="P:axon guidance"/>
    <property type="evidence" value="ECO:0007669"/>
    <property type="project" value="UniProtKB-ARBA"/>
</dbReference>
<dbReference type="FunFam" id="2.10.25.10:FF:000321">
    <property type="entry name" value="Protein delta homolog 1"/>
    <property type="match status" value="1"/>
</dbReference>
<evidence type="ECO:0000256" key="16">
    <source>
        <dbReference type="SAM" id="MobiDB-lite"/>
    </source>
</evidence>
<dbReference type="PROSITE" id="PS50268">
    <property type="entry name" value="CADHERIN_2"/>
    <property type="match status" value="31"/>
</dbReference>
<feature type="domain" description="EGF-like" evidence="19">
    <location>
        <begin position="3931"/>
        <end position="3967"/>
    </location>
</feature>
<accession>A0A016W481</accession>
<dbReference type="SUPFAM" id="SSF57196">
    <property type="entry name" value="EGF/Laminin"/>
    <property type="match status" value="3"/>
</dbReference>
<feature type="domain" description="Cadherin" evidence="20">
    <location>
        <begin position="1664"/>
        <end position="1776"/>
    </location>
</feature>
<dbReference type="FunFam" id="2.60.40.60:FF:000021">
    <property type="entry name" value="FAT atypical cadherin 1"/>
    <property type="match status" value="1"/>
</dbReference>
<feature type="domain" description="Cadherin" evidence="20">
    <location>
        <begin position="3221"/>
        <end position="3322"/>
    </location>
</feature>
<dbReference type="PROSITE" id="PS50026">
    <property type="entry name" value="EGF_3"/>
    <property type="match status" value="4"/>
</dbReference>
<feature type="domain" description="Cadherin" evidence="20">
    <location>
        <begin position="3009"/>
        <end position="3116"/>
    </location>
</feature>
<evidence type="ECO:0000313" key="22">
    <source>
        <dbReference type="Proteomes" id="UP000024635"/>
    </source>
</evidence>
<dbReference type="SUPFAM" id="SSF49313">
    <property type="entry name" value="Cadherin-like"/>
    <property type="match status" value="31"/>
</dbReference>
<dbReference type="CDD" id="cd11304">
    <property type="entry name" value="Cadherin_repeat"/>
    <property type="match status" value="31"/>
</dbReference>
<comment type="caution">
    <text evidence="14">Lacks conserved residue(s) required for the propagation of feature annotation.</text>
</comment>
<evidence type="ECO:0000256" key="7">
    <source>
        <dbReference type="ARBA" id="ARBA00022837"/>
    </source>
</evidence>
<feature type="disulfide bond" evidence="14">
    <location>
        <begin position="3957"/>
        <end position="3966"/>
    </location>
</feature>
<feature type="disulfide bond" evidence="14">
    <location>
        <begin position="3995"/>
        <end position="4004"/>
    </location>
</feature>
<dbReference type="InterPro" id="IPR020894">
    <property type="entry name" value="Cadherin_CS"/>
</dbReference>
<dbReference type="SUPFAM" id="SSF49899">
    <property type="entry name" value="Concanavalin A-like lectins/glucanases"/>
    <property type="match status" value="1"/>
</dbReference>
<feature type="domain" description="Cadherin" evidence="20">
    <location>
        <begin position="824"/>
        <end position="935"/>
    </location>
</feature>
<dbReference type="PROSITE" id="PS00232">
    <property type="entry name" value="CADHERIN_1"/>
    <property type="match status" value="6"/>
</dbReference>
<evidence type="ECO:0000259" key="19">
    <source>
        <dbReference type="PROSITE" id="PS50026"/>
    </source>
</evidence>
<feature type="domain" description="Cadherin" evidence="20">
    <location>
        <begin position="1568"/>
        <end position="1663"/>
    </location>
</feature>
<dbReference type="FunFam" id="2.60.40.60:FF:000116">
    <property type="entry name" value="Dachsous cadherin-related 2"/>
    <property type="match status" value="1"/>
</dbReference>
<feature type="domain" description="Laminin G" evidence="18">
    <location>
        <begin position="3754"/>
        <end position="3927"/>
    </location>
</feature>
<dbReference type="Gene3D" id="2.60.40.60">
    <property type="entry name" value="Cadherins"/>
    <property type="match status" value="31"/>
</dbReference>
<dbReference type="SMART" id="SM00181">
    <property type="entry name" value="EGF"/>
    <property type="match status" value="5"/>
</dbReference>
<feature type="region of interest" description="Disordered" evidence="16">
    <location>
        <begin position="4162"/>
        <end position="4208"/>
    </location>
</feature>
<feature type="disulfide bond" evidence="14">
    <location>
        <begin position="4043"/>
        <end position="4052"/>
    </location>
</feature>
<feature type="domain" description="Cadherin" evidence="20">
    <location>
        <begin position="501"/>
        <end position="613"/>
    </location>
</feature>
<feature type="domain" description="Cadherin" evidence="20">
    <location>
        <begin position="1358"/>
        <end position="1463"/>
    </location>
</feature>
<feature type="domain" description="Cadherin" evidence="20">
    <location>
        <begin position="2823"/>
        <end position="2912"/>
    </location>
</feature>
<feature type="domain" description="Cadherin" evidence="20">
    <location>
        <begin position="3323"/>
        <end position="3424"/>
    </location>
</feature>
<dbReference type="Pfam" id="PF02210">
    <property type="entry name" value="Laminin_G_2"/>
    <property type="match status" value="1"/>
</dbReference>
<dbReference type="InterPro" id="IPR001881">
    <property type="entry name" value="EGF-like_Ca-bd_dom"/>
</dbReference>
<feature type="region of interest" description="Disordered" evidence="16">
    <location>
        <begin position="4223"/>
        <end position="4242"/>
    </location>
</feature>
<feature type="domain" description="Cadherin" evidence="20">
    <location>
        <begin position="2185"/>
        <end position="2285"/>
    </location>
</feature>
<name>A0A016W481_9BILA</name>
<evidence type="ECO:0000256" key="13">
    <source>
        <dbReference type="PROSITE-ProRule" id="PRU00043"/>
    </source>
</evidence>
<dbReference type="PANTHER" id="PTHR24026">
    <property type="entry name" value="FAT ATYPICAL CADHERIN-RELATED"/>
    <property type="match status" value="1"/>
</dbReference>
<evidence type="ECO:0000256" key="17">
    <source>
        <dbReference type="SAM" id="Phobius"/>
    </source>
</evidence>
<keyword evidence="8" id="KW-0130">Cell adhesion</keyword>
<keyword evidence="4 17" id="KW-0812">Transmembrane</keyword>
<dbReference type="FunFam" id="2.60.40.60:FF:000015">
    <property type="entry name" value="FAT atypical cadherin 1"/>
    <property type="match status" value="3"/>
</dbReference>
<dbReference type="OrthoDB" id="5855789at2759"/>
<evidence type="ECO:0008006" key="23">
    <source>
        <dbReference type="Google" id="ProtNLM"/>
    </source>
</evidence>
<gene>
    <name evidence="21" type="primary">Acey_s0001.g68</name>
    <name evidence="21" type="ORF">Y032_0001g68</name>
</gene>
<dbReference type="CDD" id="cd00110">
    <property type="entry name" value="LamG"/>
    <property type="match status" value="1"/>
</dbReference>
<dbReference type="Gene3D" id="2.60.120.200">
    <property type="match status" value="1"/>
</dbReference>
<feature type="domain" description="Cadherin" evidence="20">
    <location>
        <begin position="2397"/>
        <end position="2498"/>
    </location>
</feature>
<dbReference type="SMART" id="SM00179">
    <property type="entry name" value="EGF_CA"/>
    <property type="match status" value="4"/>
</dbReference>
<feature type="domain" description="Cadherin" evidence="20">
    <location>
        <begin position="2499"/>
        <end position="2602"/>
    </location>
</feature>
<dbReference type="GO" id="GO:0007163">
    <property type="term" value="P:establishment or maintenance of cell polarity"/>
    <property type="evidence" value="ECO:0007669"/>
    <property type="project" value="UniProtKB-ARBA"/>
</dbReference>
<dbReference type="GO" id="GO:0005509">
    <property type="term" value="F:calcium ion binding"/>
    <property type="evidence" value="ECO:0007669"/>
    <property type="project" value="UniProtKB-UniRule"/>
</dbReference>
<evidence type="ECO:0000256" key="10">
    <source>
        <dbReference type="ARBA" id="ARBA00023136"/>
    </source>
</evidence>
<sequence length="4411" mass="483000">MVLNCRHAAGHLRAIADGAQCTGNFETVIVSMGLFARRDLRRQIPFVFTAKLYNVSLEENAPGTEFARSSDHVRIGVPLPHSDATVKFKIVEGDRQHHFKAHSRQVGDFVFLRIRQKDRMDTPLNRELKDHYDFLIKATCRQKEAGNLEATARVRLTITDRNDAMPIFTLEADQYEATISDQLAPFSDVIRVEASDADEGINGQIYYSLVNRSAEFTVDPITGWIRTLKHLRSGVYNLKVRSEDRTSRLLYSDPDQIQPAWMKDVVITVTETKRRHLKLLVANKLINGYRSDIEQLAAVIRVDIPPNEAAQGGPIHLDVVEDDLKHWFSLKESGNLEWQLYTVPGRLIPQQTNVTISAGQEHPSSGMVNTTANIKIEVGEPHSIVFEEATASFNVNESAPLGYIIGRVSASAMYKKDERNIRYYLEMRENATVPFEVSEKSGIIRLSQEIDYETQREYSFNILAKLAGFGGQTSIVVTVHVKDSNDHSPIWAAKWMRQGPIAVPSDAAIGTVFLKVDALDLDSGDNARIGYKLSSDSQVPFSVDFETGEISLANPLKKGENEWNLSIWAVDAGRPLPRSTFLNLVFYRNGTKVPAKPKPVVGTEPSNNHAPSFDEFSGPIEIREDVEIGTAIAVISASDNDVGYGGLVRFSMWDDYFTIEPETGVIRVAGDLAELLKPGVKVSSRDVEITASDEGSPRKFSKKTVKIRIEDVNNHAPQFQEHWYRIHVSEDTKVGSVLLKLTATDDDGGDNAKVGYRLAGGHGDHVKVDEKSGELTLARPLDREANSVLRHAVIAFDHGAPSQISAVNLTIEVDDVNDNAPFCIEPITTVRIPEDFPDGALVGCVAASDADVGPNARLRFSLEPEENGLAPPFKIDHRTGCVFIHSPHQPLDFQRRPLYNMTIDVADNGEVVLSTTCSFVVELEDVDENLHPPEFDDVALEASVYENMAIGTEVLTVKATDQDNPVAAVDYNIVGGNGMAYFAIDSSGTIRTSRVLDREEQSTYWLMIEANDSPQSRVAKTGILHVFVRVLDRNDHRPVPLLPIYHASVKENSPQNIVIVKIDATDGDDVDSKLPPSLRYKISKGDPQSFFRIDQHTGYITTSGSRRLDRETQREHELWVSICDSGEPQLCSSVPVVVSVDDVNDNAPTFAQPIYHYNVPAGVTGIVSRVFASDIDAGKNAELFYNITDGDSRFTIDENGYITTSVPLKADEVVTLTIQATDRGLPAQMTQTRAILTAVALPQRSKGAENRAPSFAKNDGRKIPVSDADQVGFTIAKIEAVDPDGDAIWWSIEGGNVNETFALRSDSGLLQLAKPIETLAHNVTSILLTIKISDGQLNATSEIAVEVSRLPTSRPQFSAQHYKTQISEKTAIGTQIYSVRAKSNTSGKSSKPLVYGVYSVEDTGMEDKLRVEPTTGSVLVVESLDYEVCREIRAIIFARQGTLTNYVTLTVTVTDDNDNAPRFVHKDYSVTLPLRSPIGFSVVTLLAHDADSGENGVVKYNIISGNEHGFFSIDPVLGIIRLAKALPPDHTESILTARATDGGKYPLTDTANVRIKTDAFDGHGFRFTRELYQRTVRDTTALGSVLLVVSTQPNGVARYSMKQPCSHFDVHAASGAVILKRWLTRERAKSVACTVIARNRAGEEDTTKVLIKTSSTNQHSPIFKQQVYRGFLRENSPGGSSVLLADNSPLLVSATDKDVGPSALIGYRLLNPNEPYFVVDFVTGAVRSRKPLDYEKLKEWIFYVQASDMGEPVRASPIPAMVIVSVIDTNDQKPVFTKPKYEVDLVLPTVAGTVVARPTAKDEDTIGRLRYSIKGSTFTKLFSINSTDGSIILLTADAKLLNETKYKLDILASDGVHTATTAVYINVRNTSGKNSGFRFPQMEYHGSVKENTSYSMGEPLLPVTAVGAPEGASVTYNILNERDELFIHDGTGMIALTGKRFDREAEPIVRILIQACTHESKPQLAQTVVVIRIDDVNDCTPVFVGLPYDVVVSSDAALGDKIMSVKAVDNDIGMNGIVRYHSPSLPKVFKLNKHDGKITVNGKLNDAKVYHFEISVTDQGEPALKSSVPVRVEVVEKARPIFSKKQYFASVSEASARNTVVTKVKASSSVGGHVMYTIENGNDEGLFTIDMDTGVISVNGDLDAEETSTYNLTVMARDVTRTRLNSTAVLNIEVTGVNDNGPRFEHLIYRVNVSESTPIDTKLVTVKAVDPDGGNGVVTYAVSGQDSKMVQVDSITGVVRLAQLLDFEKKQRYEVTLVAADDSQLTGEAKLVLTVEDANDEPPKFSTPFASATVSDTATSGQFVAIMSVTDDDTVSSIEGGHRLLYSIIEGDETLFSVSEHSGEVTLLRSIDADDISGDSGKKTLNVSVSDGLFTAYGQLTVTIAVSGRRQPPPRFEQSQYVVALRENNALSNKTSIFTVQARDGVPPLHYSIGSGDARTKPLRIEKLTGRIHPKIVFNYRTQHLYKVPLTVEDAIGRRAFSTLTLNIVDENDSAPVFVLSKYSTSVSASAREGEALLMVSATDDDLDDAIEYTLLGDDKAASTFKIHPRHGTLSVVGPLESFVGTTLNVAVRATDQANPPHHGTTQVSISVLPENVPVPKFSNSHYLFVIAEDCAVGTVVGKLQQTEQEVGEVRFSVFDTPADFPLTVDRTTGKLIVRQPLDREKKEVWRFAVRADANGGAHAIATVTLRLSDVNDHAPTFVGAYDRLSISEDAPVGTSVAVFSATDLDKSPGETIVFSLVEEKKTDYAFKIDPESGWLVVASPLDRETQPLHELVVRATDEGGLFTDHKVKVEVTDVNDEPPRFDENFYIVIVDASHLTVGQIIARVEVTDKDLPPFNNTRLFISRGNDDSLFRIDDSGKISIARLNQHVMRDNYNLTLLAFDGTHATTAIMMVTLNSGASSTFECDPDKAIEVKILENVKKNTEVYHEKSRLTIPGARYLLISSEVLPFVVDQDTGTITTKAVLDAETRKKYTFTRQLEIKNSGSTCSQTVNVLVEDVNDETPKFVKDEFVASIRENEPASESERHFVTKVLAVDKDSGANGRVQYSLVSDHGAFVIDSETGAITVTRPLDREQTSEYVLQVVARDSDPVKPRSSKATVRITVIDQNDNPPLFEKNEYALQVMESESIGYVLVTVQAQGGDAGETVTYSLAENGTHNAFVELDKEKGILKLAKGLDYETEKLLSVRVVATDSGKPPLSSEAVVTIQVLDENDNIPVFTKESYKASIDENSANGTKVLKVKAVDADSEHYGRVAYAIKEDPGPFQIDDNGWITVAGVIDRETKPYHRFQVEARDGGEPPQKSVVTVLIDVNDVNDNAPVFADCNMTAVVQEGVMPGHVVLTLSLTDADGPQYGSPFRVEVRGEGSKWFTVDEQYNLVTVTRFDHSKKERFLLTLIAYDRGNRSTDCPLTVFVKEESRHPPRITPLRVALMTLMGEFKGGVIGTVQARDEDNGDMLRYSIVDGSVVGPLPTESHPRAHAVKPHLFRVDAKTGEVWSDHGIPGGLHAFNVSVTDGKFTTVSYVEVEVTSLEQDAVDHAVSVRLKGMTALEFFTEHAATFRSIFAQHLNVEPKNIHLLSVQETPRGRSPRAVPASNSKTTDLDILFTVSRGGGRGMLKPDHVYTRLKHDFQSIADQSGTMKYQLTTEMCTPGVCQRGECRERVYLHDQQQTVISIGGVAFVAPHHSRLAECICPEGYGGTRCELEINACARSPCHPWEMCVPADDGRHDCICPPGTTGDRCSQPSCDNEGRCLEEAELSVGGDGYFEMSIAHELETRMEMEVELKTTTLKGVILHAHGPSDYHLLELVDGRVVYRWNAGSGEGSVATDASIADAQWHRISVSRRGRRTRLVLDGADTKEGWSPPGSDVINLYSASHRLYFGARVERDNASSVSISSAIVACFRAISVDRRSVAKTRQGLRLFSASTGCRAMAATPCSEAPCTNGGTCHVIGRTYQCTCPARYTGANCEIDSDPCGSRPCPLGIQCIPFYNEYLCKCPNGFTGKRCEIRGFDVEDACAAEPCGEHGTCIPIPRQHAHNLGYICNCTHGFSGKTCDDTAPSFMARFSLVELIIALAILVLIIAVIFAIIMVCRCLKLKSEDGKYGDHVHAVTHVRNPHAVPPVVTAPPPLPPRSFRGGNQMISNLEQAQLTGLPTVQVRPLPQRERLSSCGRTDSRSPSLVGSGKQWKRVTDYGSAGDDLDESGRASHDSGALEALRRFGFRVPEEDDMGNAAGKNRAQKTDRAPALTRDALSSLNQERQPLADSIQCLPTTEEDDGGEKWGDGVDRIGAAIQMERLRIENLTGRVKVGETVLSPVVNDDDYMTMRPRRNVVPVASSESQRRPLLANGDDSDGIDGPELTNSAPPPPSHKNLLFNSRVYDDPCRAGGDTDSLATSAICDIDASDPEDLPIDAVL</sequence>
<evidence type="ECO:0000256" key="8">
    <source>
        <dbReference type="ARBA" id="ARBA00022889"/>
    </source>
</evidence>
<feature type="domain" description="EGF-like" evidence="19">
    <location>
        <begin position="3704"/>
        <end position="3741"/>
    </location>
</feature>
<keyword evidence="22" id="KW-1185">Reference proteome</keyword>
<feature type="domain" description="Cadherin" evidence="20">
    <location>
        <begin position="936"/>
        <end position="1042"/>
    </location>
</feature>
<feature type="disulfide bond" evidence="15">
    <location>
        <begin position="3900"/>
        <end position="3927"/>
    </location>
</feature>
<feature type="transmembrane region" description="Helical" evidence="17">
    <location>
        <begin position="4068"/>
        <end position="4092"/>
    </location>
</feature>
<dbReference type="SMART" id="SM00282">
    <property type="entry name" value="LamG"/>
    <property type="match status" value="1"/>
</dbReference>
<dbReference type="InterPro" id="IPR001791">
    <property type="entry name" value="Laminin_G"/>
</dbReference>
<feature type="region of interest" description="Disordered" evidence="16">
    <location>
        <begin position="4329"/>
        <end position="4371"/>
    </location>
</feature>
<dbReference type="GO" id="GO:0005886">
    <property type="term" value="C:plasma membrane"/>
    <property type="evidence" value="ECO:0007669"/>
    <property type="project" value="UniProtKB-SubCell"/>
</dbReference>
<evidence type="ECO:0000313" key="21">
    <source>
        <dbReference type="EMBL" id="EYC34639.1"/>
    </source>
</evidence>
<keyword evidence="10 17" id="KW-0472">Membrane</keyword>
<feature type="domain" description="Cadherin" evidence="20">
    <location>
        <begin position="1777"/>
        <end position="1882"/>
    </location>
</feature>
<dbReference type="FunFam" id="2.60.40.60:FF:000037">
    <property type="entry name" value="FAT atypical cadherin 1"/>
    <property type="match status" value="1"/>
</dbReference>
<dbReference type="Gene3D" id="2.10.25.10">
    <property type="entry name" value="Laminin"/>
    <property type="match status" value="4"/>
</dbReference>
<evidence type="ECO:0000256" key="9">
    <source>
        <dbReference type="ARBA" id="ARBA00022989"/>
    </source>
</evidence>
<dbReference type="STRING" id="53326.A0A016W481"/>
<feature type="domain" description="EGF-like" evidence="19">
    <location>
        <begin position="4011"/>
        <end position="4053"/>
    </location>
</feature>
<evidence type="ECO:0000256" key="6">
    <source>
        <dbReference type="ARBA" id="ARBA00022737"/>
    </source>
</evidence>
<dbReference type="Pfam" id="PF00028">
    <property type="entry name" value="Cadherin"/>
    <property type="match status" value="20"/>
</dbReference>
<feature type="domain" description="Cadherin" evidence="20">
    <location>
        <begin position="1257"/>
        <end position="1357"/>
    </location>
</feature>
<feature type="domain" description="EGF-like" evidence="19">
    <location>
        <begin position="3969"/>
        <end position="4005"/>
    </location>
</feature>
<dbReference type="EMBL" id="JARK01001337">
    <property type="protein sequence ID" value="EYC34639.1"/>
    <property type="molecule type" value="Genomic_DNA"/>
</dbReference>
<evidence type="ECO:0000256" key="15">
    <source>
        <dbReference type="PROSITE-ProRule" id="PRU00122"/>
    </source>
</evidence>
<feature type="domain" description="Cadherin" evidence="20">
    <location>
        <begin position="1167"/>
        <end position="1255"/>
    </location>
</feature>